<evidence type="ECO:0000313" key="3">
    <source>
        <dbReference type="Proteomes" id="UP001337655"/>
    </source>
</evidence>
<dbReference type="RefSeq" id="XP_064661343.1">
    <property type="nucleotide sequence ID" value="XM_064800004.1"/>
</dbReference>
<dbReference type="AlphaFoldDB" id="A0AAV9PJ49"/>
<organism evidence="2 3">
    <name type="scientific">Saxophila tyrrhenica</name>
    <dbReference type="NCBI Taxonomy" id="1690608"/>
    <lineage>
        <taxon>Eukaryota</taxon>
        <taxon>Fungi</taxon>
        <taxon>Dikarya</taxon>
        <taxon>Ascomycota</taxon>
        <taxon>Pezizomycotina</taxon>
        <taxon>Dothideomycetes</taxon>
        <taxon>Dothideomycetidae</taxon>
        <taxon>Mycosphaerellales</taxon>
        <taxon>Extremaceae</taxon>
        <taxon>Saxophila</taxon>
    </lineage>
</organism>
<dbReference type="EMBL" id="JAVRRT010000004">
    <property type="protein sequence ID" value="KAK5172625.1"/>
    <property type="molecule type" value="Genomic_DNA"/>
</dbReference>
<dbReference type="Proteomes" id="UP001337655">
    <property type="component" value="Unassembled WGS sequence"/>
</dbReference>
<comment type="caution">
    <text evidence="2">The sequence shown here is derived from an EMBL/GenBank/DDBJ whole genome shotgun (WGS) entry which is preliminary data.</text>
</comment>
<accession>A0AAV9PJ49</accession>
<feature type="compositionally biased region" description="Polar residues" evidence="1">
    <location>
        <begin position="1"/>
        <end position="10"/>
    </location>
</feature>
<dbReference type="GeneID" id="89924092"/>
<feature type="region of interest" description="Disordered" evidence="1">
    <location>
        <begin position="328"/>
        <end position="352"/>
    </location>
</feature>
<keyword evidence="3" id="KW-1185">Reference proteome</keyword>
<name>A0AAV9PJ49_9PEZI</name>
<evidence type="ECO:0000313" key="2">
    <source>
        <dbReference type="EMBL" id="KAK5172625.1"/>
    </source>
</evidence>
<evidence type="ECO:0000256" key="1">
    <source>
        <dbReference type="SAM" id="MobiDB-lite"/>
    </source>
</evidence>
<reference evidence="2 3" key="1">
    <citation type="submission" date="2023-08" db="EMBL/GenBank/DDBJ databases">
        <title>Black Yeasts Isolated from many extreme environments.</title>
        <authorList>
            <person name="Coleine C."/>
            <person name="Stajich J.E."/>
            <person name="Selbmann L."/>
        </authorList>
    </citation>
    <scope>NUCLEOTIDE SEQUENCE [LARGE SCALE GENOMIC DNA]</scope>
    <source>
        <strain evidence="2 3">CCFEE 5935</strain>
    </source>
</reference>
<gene>
    <name evidence="2" type="ORF">LTR77_002745</name>
</gene>
<sequence length="352" mass="39196">MPMLTHPQNADDSEIDKQHSEAPAQHHPSAFEELPQAVRQIIIKFVLVAHGDIKISHRIDKAATETIVKAFDISKKRGTASRQQRPDKRYYLTAEVTGLRKKKLQSYSSLHNPAIIFLSKSIHSEAAQVLYGNNSFRFISPEALTRFAAVAKHGAHFLKSVSVEGVNLWSTSFVKLHALEHAAGLRRLHIKVLDQTGTIHSIKEAANTQLDKILLPLHRRATNCSCSTEHICTCVTVEERERYVDTIALHMGNSPFHCPNGEGHRELDSKDEEDASMLRKAILGSWKRRIDHRGGKDTGRAVSQATRGAVLKHREGKGDIGWWKQLHEAPKHKTGEGGEGSVEEGIRAGKQA</sequence>
<proteinExistence type="predicted"/>
<feature type="region of interest" description="Disordered" evidence="1">
    <location>
        <begin position="1"/>
        <end position="28"/>
    </location>
</feature>
<protein>
    <submittedName>
        <fullName evidence="2">Uncharacterized protein</fullName>
    </submittedName>
</protein>